<comment type="caution">
    <text evidence="2">The sequence shown here is derived from an EMBL/GenBank/DDBJ whole genome shotgun (WGS) entry which is preliminary data.</text>
</comment>
<proteinExistence type="predicted"/>
<feature type="region of interest" description="Disordered" evidence="1">
    <location>
        <begin position="350"/>
        <end position="373"/>
    </location>
</feature>
<name>A0A9N8LMC4_9BASI</name>
<dbReference type="EMBL" id="CAJHJF010001517">
    <property type="protein sequence ID" value="CAD6917996.1"/>
    <property type="molecule type" value="Genomic_DNA"/>
</dbReference>
<accession>A0A9N8LMC4</accession>
<feature type="non-terminal residue" evidence="2">
    <location>
        <position position="1"/>
    </location>
</feature>
<keyword evidence="3" id="KW-1185">Reference proteome</keyword>
<sequence>MSAAPIMNSNSNSNSNSEHDILVHLQAVLSQSFITAFPLAALQLLIHTLSQHPPHASHPAHRHSLLRALVSHASPQLVHGLLLDPRGARLVFDWIVLEDSYLGKQDEATGSANMLCRLLALASPALNNASSPVLLSSPTLIFLRTTYSIQHPSCRHSAAKSARTDDGQTSTVLSIVQRWSRASSFSLKRSAALLLRRGSDADKAQLASSLTSAPPPASALSPSPTRSLADAAFCQAAAHLQCHTATQRSMGSAYSQTESGLQQRADAYINFTGSGSSSIGRISNGSETLPLPTLSPPTSYETALLLTGGSGASSLASLSSLPKIHVPSLGTYSGESATITPTRTASFCPPTSMSAGSTATATSTSASSSSSAFPPLPCASMSFPKPMSSKYELAIFEYEGARREWAVNGMPPEVAERYQAWLKEQ</sequence>
<evidence type="ECO:0000256" key="1">
    <source>
        <dbReference type="SAM" id="MobiDB-lite"/>
    </source>
</evidence>
<feature type="compositionally biased region" description="Low complexity" evidence="1">
    <location>
        <begin position="351"/>
        <end position="372"/>
    </location>
</feature>
<dbReference type="Proteomes" id="UP000836404">
    <property type="component" value="Unassembled WGS sequence"/>
</dbReference>
<reference evidence="2 3" key="1">
    <citation type="submission" date="2020-10" db="EMBL/GenBank/DDBJ databases">
        <authorList>
            <person name="Sedaghatjoo S."/>
        </authorList>
    </citation>
    <scope>NUCLEOTIDE SEQUENCE [LARGE SCALE GENOMIC DNA]</scope>
    <source>
        <strain evidence="2 3">LLFL</strain>
    </source>
</reference>
<evidence type="ECO:0000313" key="3">
    <source>
        <dbReference type="Proteomes" id="UP000836404"/>
    </source>
</evidence>
<dbReference type="AlphaFoldDB" id="A0A9N8LMC4"/>
<protein>
    <submittedName>
        <fullName evidence="2">Uncharacterized protein</fullName>
    </submittedName>
</protein>
<evidence type="ECO:0000313" key="2">
    <source>
        <dbReference type="EMBL" id="CAD6917996.1"/>
    </source>
</evidence>
<gene>
    <name evidence="2" type="ORF">JKILLFL_G5920</name>
</gene>
<organism evidence="2 3">
    <name type="scientific">Tilletia laevis</name>
    <dbReference type="NCBI Taxonomy" id="157183"/>
    <lineage>
        <taxon>Eukaryota</taxon>
        <taxon>Fungi</taxon>
        <taxon>Dikarya</taxon>
        <taxon>Basidiomycota</taxon>
        <taxon>Ustilaginomycotina</taxon>
        <taxon>Exobasidiomycetes</taxon>
        <taxon>Tilletiales</taxon>
        <taxon>Tilletiaceae</taxon>
        <taxon>Tilletia</taxon>
    </lineage>
</organism>